<comment type="caution">
    <text evidence="1">The sequence shown here is derived from an EMBL/GenBank/DDBJ whole genome shotgun (WGS) entry which is preliminary data.</text>
</comment>
<proteinExistence type="predicted"/>
<dbReference type="Proteomes" id="UP001470230">
    <property type="component" value="Unassembled WGS sequence"/>
</dbReference>
<evidence type="ECO:0008006" key="3">
    <source>
        <dbReference type="Google" id="ProtNLM"/>
    </source>
</evidence>
<evidence type="ECO:0000313" key="2">
    <source>
        <dbReference type="Proteomes" id="UP001470230"/>
    </source>
</evidence>
<keyword evidence="2" id="KW-1185">Reference proteome</keyword>
<sequence length="102" mass="11819">MNKIKSLVAAYYQNVKNLQPKQITKQTFLSHEVRILIQVQHTTIIQFRGFSYVDLDEHQNIIILIDYIIEGQLANSSDKELKSLCQSNYDNIKRQIILVGIA</sequence>
<protein>
    <recommendedName>
        <fullName evidence="3">Protein kinase domain-containing protein</fullName>
    </recommendedName>
</protein>
<accession>A0ABR2INU7</accession>
<name>A0ABR2INU7_9EUKA</name>
<reference evidence="1 2" key="1">
    <citation type="submission" date="2024-04" db="EMBL/GenBank/DDBJ databases">
        <title>Tritrichomonas musculus Genome.</title>
        <authorList>
            <person name="Alves-Ferreira E."/>
            <person name="Grigg M."/>
            <person name="Lorenzi H."/>
            <person name="Galac M."/>
        </authorList>
    </citation>
    <scope>NUCLEOTIDE SEQUENCE [LARGE SCALE GENOMIC DNA]</scope>
    <source>
        <strain evidence="1 2">EAF2021</strain>
    </source>
</reference>
<evidence type="ECO:0000313" key="1">
    <source>
        <dbReference type="EMBL" id="KAK8865532.1"/>
    </source>
</evidence>
<dbReference type="EMBL" id="JAPFFF010000016">
    <property type="protein sequence ID" value="KAK8865532.1"/>
    <property type="molecule type" value="Genomic_DNA"/>
</dbReference>
<gene>
    <name evidence="1" type="ORF">M9Y10_011088</name>
</gene>
<organism evidence="1 2">
    <name type="scientific">Tritrichomonas musculus</name>
    <dbReference type="NCBI Taxonomy" id="1915356"/>
    <lineage>
        <taxon>Eukaryota</taxon>
        <taxon>Metamonada</taxon>
        <taxon>Parabasalia</taxon>
        <taxon>Tritrichomonadida</taxon>
        <taxon>Tritrichomonadidae</taxon>
        <taxon>Tritrichomonas</taxon>
    </lineage>
</organism>
<dbReference type="Gene3D" id="3.30.200.20">
    <property type="entry name" value="Phosphorylase Kinase, domain 1"/>
    <property type="match status" value="1"/>
</dbReference>